<dbReference type="PANTHER" id="PTHR38436:SF1">
    <property type="entry name" value="ESTER CYCLASE"/>
    <property type="match status" value="1"/>
</dbReference>
<dbReference type="EMBL" id="CP089984">
    <property type="protein sequence ID" value="WXB19732.1"/>
    <property type="molecule type" value="Genomic_DNA"/>
</dbReference>
<organism evidence="1 2">
    <name type="scientific">Pendulispora albinea</name>
    <dbReference type="NCBI Taxonomy" id="2741071"/>
    <lineage>
        <taxon>Bacteria</taxon>
        <taxon>Pseudomonadati</taxon>
        <taxon>Myxococcota</taxon>
        <taxon>Myxococcia</taxon>
        <taxon>Myxococcales</taxon>
        <taxon>Sorangiineae</taxon>
        <taxon>Pendulisporaceae</taxon>
        <taxon>Pendulispora</taxon>
    </lineage>
</organism>
<proteinExistence type="predicted"/>
<dbReference type="Pfam" id="PF07366">
    <property type="entry name" value="SnoaL"/>
    <property type="match status" value="1"/>
</dbReference>
<gene>
    <name evidence="1" type="ORF">LZC94_21215</name>
</gene>
<dbReference type="PANTHER" id="PTHR38436">
    <property type="entry name" value="POLYKETIDE CYCLASE SNOAL-LIKE DOMAIN"/>
    <property type="match status" value="1"/>
</dbReference>
<evidence type="ECO:0000313" key="1">
    <source>
        <dbReference type="EMBL" id="WXB19732.1"/>
    </source>
</evidence>
<dbReference type="InterPro" id="IPR032710">
    <property type="entry name" value="NTF2-like_dom_sf"/>
</dbReference>
<name>A0ABZ2MB78_9BACT</name>
<protein>
    <submittedName>
        <fullName evidence="1">Ester cyclase</fullName>
    </submittedName>
</protein>
<reference evidence="1 2" key="1">
    <citation type="submission" date="2021-12" db="EMBL/GenBank/DDBJ databases">
        <title>Discovery of the Pendulisporaceae a myxobacterial family with distinct sporulation behavior and unique specialized metabolism.</title>
        <authorList>
            <person name="Garcia R."/>
            <person name="Popoff A."/>
            <person name="Bader C.D."/>
            <person name="Loehr J."/>
            <person name="Walesch S."/>
            <person name="Walt C."/>
            <person name="Boldt J."/>
            <person name="Bunk B."/>
            <person name="Haeckl F.J.F.P.J."/>
            <person name="Gunesch A.P."/>
            <person name="Birkelbach J."/>
            <person name="Nuebel U."/>
            <person name="Pietschmann T."/>
            <person name="Bach T."/>
            <person name="Mueller R."/>
        </authorList>
    </citation>
    <scope>NUCLEOTIDE SEQUENCE [LARGE SCALE GENOMIC DNA]</scope>
    <source>
        <strain evidence="1 2">MSr11954</strain>
    </source>
</reference>
<dbReference type="RefSeq" id="WP_394829328.1">
    <property type="nucleotide sequence ID" value="NZ_CP089984.1"/>
</dbReference>
<dbReference type="Proteomes" id="UP001370348">
    <property type="component" value="Chromosome"/>
</dbReference>
<dbReference type="SUPFAM" id="SSF54427">
    <property type="entry name" value="NTF2-like"/>
    <property type="match status" value="1"/>
</dbReference>
<dbReference type="Gene3D" id="3.10.450.50">
    <property type="match status" value="1"/>
</dbReference>
<evidence type="ECO:0000313" key="2">
    <source>
        <dbReference type="Proteomes" id="UP001370348"/>
    </source>
</evidence>
<sequence length="148" mass="17224">MKHDVLAEVMNDYNQLWKTDLSGVSRLESVIHPSFERHGTSGSLRGIPAFRRYLLHFLKAFPDLRFQIHDFISHEDKVILRYRFTGTHRDDFMGVPPTGNAIDVAALTIYRIQDRRLRELWDYTDMLSLAEQLDVLAVSMSLQRDECG</sequence>
<dbReference type="InterPro" id="IPR009959">
    <property type="entry name" value="Cyclase_SnoaL-like"/>
</dbReference>
<accession>A0ABZ2MB78</accession>
<keyword evidence="2" id="KW-1185">Reference proteome</keyword>